<dbReference type="Pfam" id="PF05685">
    <property type="entry name" value="Uma2"/>
    <property type="match status" value="1"/>
</dbReference>
<name>A0ABV4WUG9_9CYAN</name>
<dbReference type="RefSeq" id="WP_413281060.1">
    <property type="nucleotide sequence ID" value="NZ_JBHFNT010000277.1"/>
</dbReference>
<dbReference type="EMBL" id="JBHFNT010000277">
    <property type="protein sequence ID" value="MFB2838764.1"/>
    <property type="molecule type" value="Genomic_DNA"/>
</dbReference>
<dbReference type="PANTHER" id="PTHR34107:SF6">
    <property type="entry name" value="SLR0981 PROTEIN"/>
    <property type="match status" value="1"/>
</dbReference>
<keyword evidence="2" id="KW-0540">Nuclease</keyword>
<dbReference type="Gene3D" id="3.90.1570.10">
    <property type="entry name" value="tt1808, chain A"/>
    <property type="match status" value="1"/>
</dbReference>
<comment type="caution">
    <text evidence="2">The sequence shown here is derived from an EMBL/GenBank/DDBJ whole genome shotgun (WGS) entry which is preliminary data.</text>
</comment>
<proteinExistence type="predicted"/>
<dbReference type="PANTHER" id="PTHR34107">
    <property type="entry name" value="SLL0198 PROTEIN-RELATED"/>
    <property type="match status" value="1"/>
</dbReference>
<dbReference type="InterPro" id="IPR008538">
    <property type="entry name" value="Uma2"/>
</dbReference>
<evidence type="ECO:0000313" key="2">
    <source>
        <dbReference type="EMBL" id="MFB2838764.1"/>
    </source>
</evidence>
<accession>A0ABV4WUG9</accession>
<reference evidence="2 3" key="1">
    <citation type="submission" date="2024-09" db="EMBL/GenBank/DDBJ databases">
        <title>Floridaenema gen nov. (Aerosakkonemataceae, Aerosakkonematales ord. nov., Cyanobacteria) from benthic tropical and subtropical fresh waters, with the description of four new species.</title>
        <authorList>
            <person name="Moretto J.A."/>
            <person name="Berthold D.E."/>
            <person name="Lefler F.W."/>
            <person name="Huang I.-S."/>
            <person name="Laughinghouse H. IV."/>
        </authorList>
    </citation>
    <scope>NUCLEOTIDE SEQUENCE [LARGE SCALE GENOMIC DNA]</scope>
    <source>
        <strain evidence="2 3">BLCC-F167</strain>
    </source>
</reference>
<dbReference type="InterPro" id="IPR012296">
    <property type="entry name" value="Nuclease_put_TT1808"/>
</dbReference>
<keyword evidence="2" id="KW-0378">Hydrolase</keyword>
<keyword evidence="3" id="KW-1185">Reference proteome</keyword>
<sequence length="192" mass="22074">MLTFTVNFNSIINLNDEQFYQLCRANPDVKFERNATGEIIIMSPTGGETGSFNSEINADFVIWNRQTKLGKVFDSSTCFKLPNGAIRSPDVAWIKQSRWDALTTEEKEKFPPIAPDFVLELMSPTDSLKETRKKMQEYIENCVKLGWLINRKNRRVEIYRQGKAVELLESPTELSGEDVLPGFVLNLQFIWD</sequence>
<gene>
    <name evidence="2" type="ORF">ACE1CA_30110</name>
</gene>
<dbReference type="GO" id="GO:0004519">
    <property type="term" value="F:endonuclease activity"/>
    <property type="evidence" value="ECO:0007669"/>
    <property type="project" value="UniProtKB-KW"/>
</dbReference>
<evidence type="ECO:0000259" key="1">
    <source>
        <dbReference type="Pfam" id="PF05685"/>
    </source>
</evidence>
<evidence type="ECO:0000313" key="3">
    <source>
        <dbReference type="Proteomes" id="UP001576780"/>
    </source>
</evidence>
<dbReference type="InterPro" id="IPR011335">
    <property type="entry name" value="Restrct_endonuc-II-like"/>
</dbReference>
<feature type="domain" description="Putative restriction endonuclease" evidence="1">
    <location>
        <begin position="17"/>
        <end position="187"/>
    </location>
</feature>
<dbReference type="SUPFAM" id="SSF52980">
    <property type="entry name" value="Restriction endonuclease-like"/>
    <property type="match status" value="1"/>
</dbReference>
<protein>
    <submittedName>
        <fullName evidence="2">Uma2 family endonuclease</fullName>
    </submittedName>
</protein>
<keyword evidence="2" id="KW-0255">Endonuclease</keyword>
<dbReference type="Proteomes" id="UP001576780">
    <property type="component" value="Unassembled WGS sequence"/>
</dbReference>
<organism evidence="2 3">
    <name type="scientific">Floridaenema evergladense BLCC-F167</name>
    <dbReference type="NCBI Taxonomy" id="3153639"/>
    <lineage>
        <taxon>Bacteria</taxon>
        <taxon>Bacillati</taxon>
        <taxon>Cyanobacteriota</taxon>
        <taxon>Cyanophyceae</taxon>
        <taxon>Oscillatoriophycideae</taxon>
        <taxon>Aerosakkonematales</taxon>
        <taxon>Aerosakkonemataceae</taxon>
        <taxon>Floridanema</taxon>
        <taxon>Floridanema evergladense</taxon>
    </lineage>
</organism>
<dbReference type="CDD" id="cd06260">
    <property type="entry name" value="DUF820-like"/>
    <property type="match status" value="1"/>
</dbReference>